<accession>A0A7J7HYS8</accession>
<keyword evidence="1" id="KW-1133">Transmembrane helix</keyword>
<proteinExistence type="predicted"/>
<dbReference type="AlphaFoldDB" id="A0A7J7HYS8"/>
<organism evidence="2 3">
    <name type="scientific">Camellia sinensis</name>
    <name type="common">Tea plant</name>
    <name type="synonym">Thea sinensis</name>
    <dbReference type="NCBI Taxonomy" id="4442"/>
    <lineage>
        <taxon>Eukaryota</taxon>
        <taxon>Viridiplantae</taxon>
        <taxon>Streptophyta</taxon>
        <taxon>Embryophyta</taxon>
        <taxon>Tracheophyta</taxon>
        <taxon>Spermatophyta</taxon>
        <taxon>Magnoliopsida</taxon>
        <taxon>eudicotyledons</taxon>
        <taxon>Gunneridae</taxon>
        <taxon>Pentapetalae</taxon>
        <taxon>asterids</taxon>
        <taxon>Ericales</taxon>
        <taxon>Theaceae</taxon>
        <taxon>Camellia</taxon>
    </lineage>
</organism>
<evidence type="ECO:0000256" key="1">
    <source>
        <dbReference type="SAM" id="Phobius"/>
    </source>
</evidence>
<sequence>MTRCESSVGSFGKCGQLTPCLDVRHQYTTHVAREHKSKKMLLDLTGLAFAMVGCTYAAVPRYRRFYQATGYEGTV</sequence>
<reference evidence="2 3" key="2">
    <citation type="submission" date="2020-07" db="EMBL/GenBank/DDBJ databases">
        <title>Genome assembly of wild tea tree DASZ reveals pedigree and selection history of tea varieties.</title>
        <authorList>
            <person name="Zhang W."/>
        </authorList>
    </citation>
    <scope>NUCLEOTIDE SEQUENCE [LARGE SCALE GENOMIC DNA]</scope>
    <source>
        <strain evidence="3">cv. G240</strain>
        <tissue evidence="2">Leaf</tissue>
    </source>
</reference>
<gene>
    <name evidence="2" type="ORF">HYC85_005187</name>
</gene>
<name>A0A7J7HYS8_CAMSI</name>
<reference evidence="3" key="1">
    <citation type="journal article" date="2020" name="Nat. Commun.">
        <title>Genome assembly of wild tea tree DASZ reveals pedigree and selection history of tea varieties.</title>
        <authorList>
            <person name="Zhang W."/>
            <person name="Zhang Y."/>
            <person name="Qiu H."/>
            <person name="Guo Y."/>
            <person name="Wan H."/>
            <person name="Zhang X."/>
            <person name="Scossa F."/>
            <person name="Alseekh S."/>
            <person name="Zhang Q."/>
            <person name="Wang P."/>
            <person name="Xu L."/>
            <person name="Schmidt M.H."/>
            <person name="Jia X."/>
            <person name="Li D."/>
            <person name="Zhu A."/>
            <person name="Guo F."/>
            <person name="Chen W."/>
            <person name="Ni D."/>
            <person name="Usadel B."/>
            <person name="Fernie A.R."/>
            <person name="Wen W."/>
        </authorList>
    </citation>
    <scope>NUCLEOTIDE SEQUENCE [LARGE SCALE GENOMIC DNA]</scope>
    <source>
        <strain evidence="3">cv. G240</strain>
    </source>
</reference>
<evidence type="ECO:0000313" key="3">
    <source>
        <dbReference type="Proteomes" id="UP000593564"/>
    </source>
</evidence>
<dbReference type="EMBL" id="JACBKZ010000002">
    <property type="protein sequence ID" value="KAF5957962.1"/>
    <property type="molecule type" value="Genomic_DNA"/>
</dbReference>
<keyword evidence="3" id="KW-1185">Reference proteome</keyword>
<evidence type="ECO:0000313" key="2">
    <source>
        <dbReference type="EMBL" id="KAF5957962.1"/>
    </source>
</evidence>
<protein>
    <submittedName>
        <fullName evidence="2">Uncharacterized protein</fullName>
    </submittedName>
</protein>
<feature type="transmembrane region" description="Helical" evidence="1">
    <location>
        <begin position="40"/>
        <end position="59"/>
    </location>
</feature>
<keyword evidence="1" id="KW-0812">Transmembrane</keyword>
<comment type="caution">
    <text evidence="2">The sequence shown here is derived from an EMBL/GenBank/DDBJ whole genome shotgun (WGS) entry which is preliminary data.</text>
</comment>
<dbReference type="Proteomes" id="UP000593564">
    <property type="component" value="Unassembled WGS sequence"/>
</dbReference>
<keyword evidence="1" id="KW-0472">Membrane</keyword>